<keyword evidence="1" id="KW-0472">Membrane</keyword>
<proteinExistence type="predicted"/>
<organism evidence="2">
    <name type="scientific">Tetraselmis sp. GSL018</name>
    <dbReference type="NCBI Taxonomy" id="582737"/>
    <lineage>
        <taxon>Eukaryota</taxon>
        <taxon>Viridiplantae</taxon>
        <taxon>Chlorophyta</taxon>
        <taxon>core chlorophytes</taxon>
        <taxon>Chlorodendrophyceae</taxon>
        <taxon>Chlorodendrales</taxon>
        <taxon>Chlorodendraceae</taxon>
        <taxon>Tetraselmis</taxon>
    </lineage>
</organism>
<reference evidence="2" key="1">
    <citation type="submission" date="2014-05" db="EMBL/GenBank/DDBJ databases">
        <title>The transcriptome of the halophilic microalga Tetraselmis sp. GSL018 isolated from the Great Salt Lake, Utah.</title>
        <authorList>
            <person name="Jinkerson R.E."/>
            <person name="D'Adamo S."/>
            <person name="Posewitz M.C."/>
        </authorList>
    </citation>
    <scope>NUCLEOTIDE SEQUENCE</scope>
    <source>
        <strain evidence="2">GSL018</strain>
    </source>
</reference>
<keyword evidence="1" id="KW-0812">Transmembrane</keyword>
<keyword evidence="1" id="KW-1133">Transmembrane helix</keyword>
<feature type="non-terminal residue" evidence="2">
    <location>
        <position position="1"/>
    </location>
</feature>
<dbReference type="AlphaFoldDB" id="A0A061R2M7"/>
<accession>A0A061R2M7</accession>
<evidence type="ECO:0000313" key="2">
    <source>
        <dbReference type="EMBL" id="JAC67132.1"/>
    </source>
</evidence>
<dbReference type="EMBL" id="GBEZ01019424">
    <property type="protein sequence ID" value="JAC67132.1"/>
    <property type="molecule type" value="Transcribed_RNA"/>
</dbReference>
<sequence length="55" mass="6292">LYCNFAPVRRNAAKYKAVLLNPSLRSLSLSLSLYLLLKLVGTQIIYIFLTKHCCF</sequence>
<gene>
    <name evidence="2" type="ORF">TSPGSL018_11915</name>
</gene>
<feature type="transmembrane region" description="Helical" evidence="1">
    <location>
        <begin position="31"/>
        <end position="49"/>
    </location>
</feature>
<protein>
    <submittedName>
        <fullName evidence="2">Uncharacterized protein</fullName>
    </submittedName>
</protein>
<name>A0A061R2M7_9CHLO</name>
<evidence type="ECO:0000256" key="1">
    <source>
        <dbReference type="SAM" id="Phobius"/>
    </source>
</evidence>